<reference evidence="1 2" key="1">
    <citation type="journal article" date="2019" name="Int. J. Syst. Evol. Microbiol.">
        <title>The Global Catalogue of Microorganisms (GCM) 10K type strain sequencing project: providing services to taxonomists for standard genome sequencing and annotation.</title>
        <authorList>
            <consortium name="The Broad Institute Genomics Platform"/>
            <consortium name="The Broad Institute Genome Sequencing Center for Infectious Disease"/>
            <person name="Wu L."/>
            <person name="Ma J."/>
        </authorList>
    </citation>
    <scope>NUCLEOTIDE SEQUENCE [LARGE SCALE GENOMIC DNA]</scope>
    <source>
        <strain evidence="1 2">JCM 4395</strain>
    </source>
</reference>
<evidence type="ECO:0000313" key="1">
    <source>
        <dbReference type="EMBL" id="GAA2523960.1"/>
    </source>
</evidence>
<evidence type="ECO:0000313" key="2">
    <source>
        <dbReference type="Proteomes" id="UP001501777"/>
    </source>
</evidence>
<protein>
    <recommendedName>
        <fullName evidence="3">Protein kilB</fullName>
    </recommendedName>
</protein>
<gene>
    <name evidence="1" type="ORF">GCM10010276_88960</name>
</gene>
<keyword evidence="2" id="KW-1185">Reference proteome</keyword>
<organism evidence="1 2">
    <name type="scientific">Streptomyces longisporus</name>
    <dbReference type="NCBI Taxonomy" id="1948"/>
    <lineage>
        <taxon>Bacteria</taxon>
        <taxon>Bacillati</taxon>
        <taxon>Actinomycetota</taxon>
        <taxon>Actinomycetes</taxon>
        <taxon>Kitasatosporales</taxon>
        <taxon>Streptomycetaceae</taxon>
        <taxon>Streptomyces</taxon>
    </lineage>
</organism>
<evidence type="ECO:0008006" key="3">
    <source>
        <dbReference type="Google" id="ProtNLM"/>
    </source>
</evidence>
<sequence length="158" mass="17608">MQAIAASLIAVLGTLMGSGLTYVFQQRNTSRQQQYARAEKLRQERLDAFAVCGGALANYRRGQMDLWFGTHRHQGQSDIAELNRESQRLRAVALETIFRVDLLTDDGSLAATGRHALKMIDQLYKASSERELDLLRATTRDAIDAFVSASRPLVTVHS</sequence>
<name>A0ABN3NJH3_STRLO</name>
<proteinExistence type="predicted"/>
<dbReference type="EMBL" id="BAAASG010000040">
    <property type="protein sequence ID" value="GAA2523960.1"/>
    <property type="molecule type" value="Genomic_DNA"/>
</dbReference>
<dbReference type="Proteomes" id="UP001501777">
    <property type="component" value="Unassembled WGS sequence"/>
</dbReference>
<dbReference type="RefSeq" id="WP_344407057.1">
    <property type="nucleotide sequence ID" value="NZ_BAAASG010000040.1"/>
</dbReference>
<accession>A0ABN3NJH3</accession>
<comment type="caution">
    <text evidence="1">The sequence shown here is derived from an EMBL/GenBank/DDBJ whole genome shotgun (WGS) entry which is preliminary data.</text>
</comment>